<dbReference type="PANTHER" id="PTHR42752:SF1">
    <property type="entry name" value="IMIDAZOLONEPROPIONASE-RELATED"/>
    <property type="match status" value="1"/>
</dbReference>
<feature type="binding site" evidence="7">
    <location>
        <position position="331"/>
    </location>
    <ligand>
        <name>Zn(2+)</name>
        <dbReference type="ChEBI" id="CHEBI:29105"/>
    </ligand>
</feature>
<proteinExistence type="inferred from homology"/>
<protein>
    <recommendedName>
        <fullName evidence="1 7">Imidazolonepropionase</fullName>
        <ecNumber evidence="1 7">3.5.2.7</ecNumber>
    </recommendedName>
    <alternativeName>
        <fullName evidence="7">Imidazolone-5-propionate hydrolase</fullName>
    </alternativeName>
</protein>
<keyword evidence="4 7" id="KW-0369">Histidine metabolism</keyword>
<feature type="binding site" evidence="7">
    <location>
        <position position="89"/>
    </location>
    <ligand>
        <name>Zn(2+)</name>
        <dbReference type="ChEBI" id="CHEBI:29105"/>
    </ligand>
</feature>
<dbReference type="NCBIfam" id="TIGR01224">
    <property type="entry name" value="hutI"/>
    <property type="match status" value="1"/>
</dbReference>
<dbReference type="Proteomes" id="UP000010878">
    <property type="component" value="Chromosome"/>
</dbReference>
<evidence type="ECO:0000313" key="10">
    <source>
        <dbReference type="Proteomes" id="UP000010878"/>
    </source>
</evidence>
<dbReference type="InterPro" id="IPR011059">
    <property type="entry name" value="Metal-dep_hydrolase_composite"/>
</dbReference>
<dbReference type="Gene3D" id="2.30.40.10">
    <property type="entry name" value="Urease, subunit C, domain 1"/>
    <property type="match status" value="1"/>
</dbReference>
<dbReference type="GeneID" id="14403617"/>
<evidence type="ECO:0000256" key="3">
    <source>
        <dbReference type="ARBA" id="ARBA00022801"/>
    </source>
</evidence>
<dbReference type="GO" id="GO:0050480">
    <property type="term" value="F:imidazolonepropionase activity"/>
    <property type="evidence" value="ECO:0007669"/>
    <property type="project" value="UniProtKB-UniRule"/>
</dbReference>
<dbReference type="GO" id="GO:0008270">
    <property type="term" value="F:zinc ion binding"/>
    <property type="evidence" value="ECO:0007669"/>
    <property type="project" value="UniProtKB-UniRule"/>
</dbReference>
<dbReference type="Gene3D" id="3.20.20.140">
    <property type="entry name" value="Metal-dependent hydrolases"/>
    <property type="match status" value="1"/>
</dbReference>
<dbReference type="FunFam" id="3.20.20.140:FF:000007">
    <property type="entry name" value="Imidazolonepropionase"/>
    <property type="match status" value="1"/>
</dbReference>
<comment type="caution">
    <text evidence="7">Lacks conserved residue(s) required for the propagation of feature annotation.</text>
</comment>
<name>L0K4D3_9EURY</name>
<evidence type="ECO:0000256" key="6">
    <source>
        <dbReference type="ARBA" id="ARBA00023004"/>
    </source>
</evidence>
<dbReference type="HOGENOM" id="CLU_041647_0_1_2"/>
<dbReference type="GO" id="GO:0005737">
    <property type="term" value="C:cytoplasm"/>
    <property type="evidence" value="ECO:0007669"/>
    <property type="project" value="UniProtKB-SubCell"/>
</dbReference>
<feature type="binding site" evidence="7">
    <location>
        <position position="257"/>
    </location>
    <ligand>
        <name>Fe(3+)</name>
        <dbReference type="ChEBI" id="CHEBI:29034"/>
    </ligand>
</feature>
<dbReference type="EC" id="3.5.2.7" evidence="1 7"/>
<dbReference type="AlphaFoldDB" id="L0K4D3"/>
<feature type="binding site" evidence="7">
    <location>
        <position position="161"/>
    </location>
    <ligand>
        <name>N-formimidoyl-L-glutamate</name>
        <dbReference type="ChEBI" id="CHEBI:58928"/>
    </ligand>
</feature>
<feature type="domain" description="Amidohydrolase-related" evidence="8">
    <location>
        <begin position="81"/>
        <end position="418"/>
    </location>
</feature>
<keyword evidence="6 7" id="KW-0408">Iron</keyword>
<comment type="cofactor">
    <cofactor evidence="7">
        <name>Zn(2+)</name>
        <dbReference type="ChEBI" id="CHEBI:29105"/>
    </cofactor>
    <cofactor evidence="7">
        <name>Fe(3+)</name>
        <dbReference type="ChEBI" id="CHEBI:29034"/>
    </cofactor>
    <text evidence="7">Binds 1 zinc or iron ion per subunit.</text>
</comment>
<feature type="binding site" evidence="7">
    <location>
        <position position="161"/>
    </location>
    <ligand>
        <name>4-imidazolone-5-propanoate</name>
        <dbReference type="ChEBI" id="CHEBI:77893"/>
    </ligand>
</feature>
<feature type="binding site" evidence="7">
    <location>
        <position position="91"/>
    </location>
    <ligand>
        <name>Zn(2+)</name>
        <dbReference type="ChEBI" id="CHEBI:29105"/>
    </ligand>
</feature>
<dbReference type="GO" id="GO:0005506">
    <property type="term" value="F:iron ion binding"/>
    <property type="evidence" value="ECO:0007669"/>
    <property type="project" value="UniProtKB-UniRule"/>
</dbReference>
<dbReference type="eggNOG" id="arCOG00696">
    <property type="taxonomic scope" value="Archaea"/>
</dbReference>
<feature type="binding site" evidence="7">
    <location>
        <position position="333"/>
    </location>
    <ligand>
        <name>N-formimidoyl-L-glutamate</name>
        <dbReference type="ChEBI" id="CHEBI:58928"/>
    </ligand>
</feature>
<dbReference type="RefSeq" id="WP_015322407.1">
    <property type="nucleotide sequence ID" value="NC_019974.1"/>
</dbReference>
<evidence type="ECO:0000313" key="9">
    <source>
        <dbReference type="EMBL" id="AGB38968.1"/>
    </source>
</evidence>
<dbReference type="SUPFAM" id="SSF51338">
    <property type="entry name" value="Composite domain of metallo-dependent hydrolases"/>
    <property type="match status" value="1"/>
</dbReference>
<evidence type="ECO:0000256" key="2">
    <source>
        <dbReference type="ARBA" id="ARBA00022723"/>
    </source>
</evidence>
<dbReference type="UniPathway" id="UPA00379">
    <property type="reaction ID" value="UER00551"/>
</dbReference>
<evidence type="ECO:0000256" key="4">
    <source>
        <dbReference type="ARBA" id="ARBA00022808"/>
    </source>
</evidence>
<evidence type="ECO:0000259" key="8">
    <source>
        <dbReference type="Pfam" id="PF01979"/>
    </source>
</evidence>
<comment type="similarity">
    <text evidence="7">Belongs to the metallo-dependent hydrolases superfamily. HutI family.</text>
</comment>
<dbReference type="SUPFAM" id="SSF51556">
    <property type="entry name" value="Metallo-dependent hydrolases"/>
    <property type="match status" value="1"/>
</dbReference>
<gene>
    <name evidence="7" type="primary">hutI</name>
    <name evidence="9" type="ORF">Natoc_3230</name>
</gene>
<dbReference type="HAMAP" id="MF_00372">
    <property type="entry name" value="HutI"/>
    <property type="match status" value="1"/>
</dbReference>
<keyword evidence="7" id="KW-0963">Cytoplasm</keyword>
<dbReference type="CDD" id="cd01296">
    <property type="entry name" value="Imidazolone-5PH"/>
    <property type="match status" value="1"/>
</dbReference>
<evidence type="ECO:0000256" key="7">
    <source>
        <dbReference type="HAMAP-Rule" id="MF_00372"/>
    </source>
</evidence>
<dbReference type="STRING" id="694430.Natoc_3230"/>
<keyword evidence="5 7" id="KW-0862">Zinc</keyword>
<dbReference type="InterPro" id="IPR032466">
    <property type="entry name" value="Metal_Hydrolase"/>
</dbReference>
<feature type="binding site" evidence="7">
    <location>
        <position position="260"/>
    </location>
    <ligand>
        <name>4-imidazolone-5-propanoate</name>
        <dbReference type="ChEBI" id="CHEBI:77893"/>
    </ligand>
</feature>
<reference evidence="9 10" key="1">
    <citation type="submission" date="2012-11" db="EMBL/GenBank/DDBJ databases">
        <title>FINISHED of Natronococcus occultus SP4, DSM 3396.</title>
        <authorList>
            <consortium name="DOE Joint Genome Institute"/>
            <person name="Eisen J."/>
            <person name="Huntemann M."/>
            <person name="Wei C.-L."/>
            <person name="Han J."/>
            <person name="Detter J.C."/>
            <person name="Han C."/>
            <person name="Tapia R."/>
            <person name="Chen A."/>
            <person name="Kyrpides N."/>
            <person name="Mavromatis K."/>
            <person name="Markowitz V."/>
            <person name="Szeto E."/>
            <person name="Ivanova N."/>
            <person name="Mikhailova N."/>
            <person name="Ovchinnikova G."/>
            <person name="Pagani I."/>
            <person name="Pati A."/>
            <person name="Goodwin L."/>
            <person name="Nordberg H.P."/>
            <person name="Cantor M.N."/>
            <person name="Hua S.X."/>
            <person name="Woyke T."/>
            <person name="Eisen J."/>
            <person name="Klenk H.-P."/>
            <person name="Klenk H.-P."/>
        </authorList>
    </citation>
    <scope>NUCLEOTIDE SEQUENCE [LARGE SCALE GENOMIC DNA]</scope>
    <source>
        <strain evidence="9 10">SP4</strain>
    </source>
</reference>
<accession>L0K4D3</accession>
<evidence type="ECO:0000256" key="1">
    <source>
        <dbReference type="ARBA" id="ARBA00012864"/>
    </source>
</evidence>
<feature type="binding site" evidence="7">
    <location>
        <position position="257"/>
    </location>
    <ligand>
        <name>Zn(2+)</name>
        <dbReference type="ChEBI" id="CHEBI:29105"/>
    </ligand>
</feature>
<dbReference type="PANTHER" id="PTHR42752">
    <property type="entry name" value="IMIDAZOLONEPROPIONASE"/>
    <property type="match status" value="1"/>
</dbReference>
<dbReference type="Pfam" id="PF01979">
    <property type="entry name" value="Amidohydro_1"/>
    <property type="match status" value="1"/>
</dbReference>
<feature type="binding site" evidence="7">
    <location>
        <position position="98"/>
    </location>
    <ligand>
        <name>4-imidazolone-5-propanoate</name>
        <dbReference type="ChEBI" id="CHEBI:77893"/>
    </ligand>
</feature>
<comment type="catalytic activity">
    <reaction evidence="7">
        <text>4-imidazolone-5-propanoate + H2O = N-formimidoyl-L-glutamate</text>
        <dbReference type="Rhea" id="RHEA:23660"/>
        <dbReference type="ChEBI" id="CHEBI:15377"/>
        <dbReference type="ChEBI" id="CHEBI:58928"/>
        <dbReference type="ChEBI" id="CHEBI:77893"/>
        <dbReference type="EC" id="3.5.2.7"/>
    </reaction>
</comment>
<comment type="pathway">
    <text evidence="7">Amino-acid degradation; L-histidine degradation into L-glutamate; N-formimidoyl-L-glutamate from L-histidine: step 3/3.</text>
</comment>
<dbReference type="OrthoDB" id="24954at2157"/>
<keyword evidence="3 7" id="KW-0378">Hydrolase</keyword>
<dbReference type="EMBL" id="CP003929">
    <property type="protein sequence ID" value="AGB38968.1"/>
    <property type="molecule type" value="Genomic_DNA"/>
</dbReference>
<dbReference type="InterPro" id="IPR005920">
    <property type="entry name" value="HutI"/>
</dbReference>
<dbReference type="GO" id="GO:0019556">
    <property type="term" value="P:L-histidine catabolic process to glutamate and formamide"/>
    <property type="evidence" value="ECO:0007669"/>
    <property type="project" value="UniProtKB-UniRule"/>
</dbReference>
<dbReference type="KEGG" id="nou:Natoc_3230"/>
<feature type="binding site" evidence="7">
    <location>
        <position position="91"/>
    </location>
    <ligand>
        <name>Fe(3+)</name>
        <dbReference type="ChEBI" id="CHEBI:29034"/>
    </ligand>
</feature>
<comment type="function">
    <text evidence="7">Catalyzes the hydrolytic cleavage of the carbon-nitrogen bond in imidazolone-5-propanoate to yield N-formimidoyl-L-glutamate. It is the third step in the universal histidine degradation pathway.</text>
</comment>
<feature type="binding site" evidence="7">
    <location>
        <position position="194"/>
    </location>
    <ligand>
        <name>4-imidazolone-5-propanoate</name>
        <dbReference type="ChEBI" id="CHEBI:77893"/>
    </ligand>
</feature>
<organism evidence="9 10">
    <name type="scientific">Natronococcus occultus SP4</name>
    <dbReference type="NCBI Taxonomy" id="694430"/>
    <lineage>
        <taxon>Archaea</taxon>
        <taxon>Methanobacteriati</taxon>
        <taxon>Methanobacteriota</taxon>
        <taxon>Stenosarchaea group</taxon>
        <taxon>Halobacteria</taxon>
        <taxon>Halobacteriales</taxon>
        <taxon>Natrialbaceae</taxon>
        <taxon>Natronococcus</taxon>
    </lineage>
</organism>
<dbReference type="GO" id="GO:0019557">
    <property type="term" value="P:L-histidine catabolic process to glutamate and formate"/>
    <property type="evidence" value="ECO:0007669"/>
    <property type="project" value="UniProtKB-UniPathway"/>
</dbReference>
<comment type="subcellular location">
    <subcellularLocation>
        <location evidence="7">Cytoplasm</location>
    </subcellularLocation>
</comment>
<keyword evidence="2 7" id="KW-0479">Metal-binding</keyword>
<feature type="binding site" evidence="7">
    <location>
        <position position="331"/>
    </location>
    <ligand>
        <name>Fe(3+)</name>
        <dbReference type="ChEBI" id="CHEBI:29034"/>
    </ligand>
</feature>
<evidence type="ECO:0000256" key="5">
    <source>
        <dbReference type="ARBA" id="ARBA00022833"/>
    </source>
</evidence>
<keyword evidence="10" id="KW-1185">Reference proteome</keyword>
<dbReference type="InterPro" id="IPR006680">
    <property type="entry name" value="Amidohydro-rel"/>
</dbReference>
<sequence length="420" mass="43868">MSGIERARGDTADEGTCVVHDIGELVVGPSEDADTQLEIREDAALAAVDGEVVAVGASDEVTREYPPENADTAIDADGRAVVPGFVDPHTHAVFAGDRSDEFEAKLQGKEYQEILAEGGGILRTVRAVREASEDQLVATLTSHLETMLEHGTTTIEVKSGYGLDTETELELLAAIDRAADAQPAALVPTFMGAHAVPDGKDAEAYVDEVVAEQLPAVAEQGVAEFCDVFCEDGVFDVDQSRRVLEAGREHDLSPKVHAEEFTRLGGAQLAADLGAVSADHLLYATDDDIGALCEAGVVPVLLPGTAFGLGEAYADARAFLEAGAPVALATDFNPNCHSRSMEFVQTLAAVEMGLTPAEALLATTRNAALALGLEDGTGTLREGAPADAVVLEAPSYAHIAYRFDTSAVDAVLKAGEVVAE</sequence>
<feature type="binding site" evidence="7">
    <location>
        <position position="89"/>
    </location>
    <ligand>
        <name>Fe(3+)</name>
        <dbReference type="ChEBI" id="CHEBI:29034"/>
    </ligand>
</feature>